<name>A0A9J5YT41_SOLCO</name>
<dbReference type="EMBL" id="JACXVP010000006">
    <property type="protein sequence ID" value="KAG5602959.1"/>
    <property type="molecule type" value="Genomic_DNA"/>
</dbReference>
<dbReference type="AlphaFoldDB" id="A0A9J5YT41"/>
<sequence>MNQKTVHKPGILELLDYRQFQTPQYNAFLLIYLTKAENPRKYAYEPGWSLITEWYSYSFGASPGSRK</sequence>
<dbReference type="Proteomes" id="UP000824120">
    <property type="component" value="Chromosome 6"/>
</dbReference>
<reference evidence="1 2" key="1">
    <citation type="submission" date="2020-09" db="EMBL/GenBank/DDBJ databases">
        <title>De no assembly of potato wild relative species, Solanum commersonii.</title>
        <authorList>
            <person name="Cho K."/>
        </authorList>
    </citation>
    <scope>NUCLEOTIDE SEQUENCE [LARGE SCALE GENOMIC DNA]</scope>
    <source>
        <strain evidence="1">LZ3.2</strain>
        <tissue evidence="1">Leaf</tissue>
    </source>
</reference>
<gene>
    <name evidence="1" type="ORF">H5410_034329</name>
</gene>
<comment type="caution">
    <text evidence="1">The sequence shown here is derived from an EMBL/GenBank/DDBJ whole genome shotgun (WGS) entry which is preliminary data.</text>
</comment>
<proteinExistence type="predicted"/>
<organism evidence="1 2">
    <name type="scientific">Solanum commersonii</name>
    <name type="common">Commerson's wild potato</name>
    <name type="synonym">Commerson's nightshade</name>
    <dbReference type="NCBI Taxonomy" id="4109"/>
    <lineage>
        <taxon>Eukaryota</taxon>
        <taxon>Viridiplantae</taxon>
        <taxon>Streptophyta</taxon>
        <taxon>Embryophyta</taxon>
        <taxon>Tracheophyta</taxon>
        <taxon>Spermatophyta</taxon>
        <taxon>Magnoliopsida</taxon>
        <taxon>eudicotyledons</taxon>
        <taxon>Gunneridae</taxon>
        <taxon>Pentapetalae</taxon>
        <taxon>asterids</taxon>
        <taxon>lamiids</taxon>
        <taxon>Solanales</taxon>
        <taxon>Solanaceae</taxon>
        <taxon>Solanoideae</taxon>
        <taxon>Solaneae</taxon>
        <taxon>Solanum</taxon>
    </lineage>
</organism>
<evidence type="ECO:0000313" key="2">
    <source>
        <dbReference type="Proteomes" id="UP000824120"/>
    </source>
</evidence>
<protein>
    <submittedName>
        <fullName evidence="1">Uncharacterized protein</fullName>
    </submittedName>
</protein>
<accession>A0A9J5YT41</accession>
<keyword evidence="2" id="KW-1185">Reference proteome</keyword>
<evidence type="ECO:0000313" key="1">
    <source>
        <dbReference type="EMBL" id="KAG5602959.1"/>
    </source>
</evidence>